<proteinExistence type="inferred from homology"/>
<dbReference type="EC" id="4.2.2.-" evidence="3"/>
<name>A0ABW9ZXD8_9BACT</name>
<dbReference type="Gene3D" id="2.40.40.10">
    <property type="entry name" value="RlpA-like domain"/>
    <property type="match status" value="3"/>
</dbReference>
<dbReference type="HAMAP" id="MF_02071">
    <property type="entry name" value="RlpA"/>
    <property type="match status" value="1"/>
</dbReference>
<feature type="domain" description="RlpA-like protein double-psi beta-barrel" evidence="6">
    <location>
        <begin position="318"/>
        <end position="410"/>
    </location>
</feature>
<evidence type="ECO:0000256" key="1">
    <source>
        <dbReference type="ARBA" id="ARBA00023239"/>
    </source>
</evidence>
<feature type="domain" description="RlpA-like protein double-psi beta-barrel" evidence="6">
    <location>
        <begin position="183"/>
        <end position="275"/>
    </location>
</feature>
<feature type="region of interest" description="Disordered" evidence="5">
    <location>
        <begin position="293"/>
        <end position="313"/>
    </location>
</feature>
<organism evidence="7 8">
    <name type="scientific">Sediminibacterium roseum</name>
    <dbReference type="NCBI Taxonomy" id="1978412"/>
    <lineage>
        <taxon>Bacteria</taxon>
        <taxon>Pseudomonadati</taxon>
        <taxon>Bacteroidota</taxon>
        <taxon>Chitinophagia</taxon>
        <taxon>Chitinophagales</taxon>
        <taxon>Chitinophagaceae</taxon>
        <taxon>Sediminibacterium</taxon>
    </lineage>
</organism>
<evidence type="ECO:0000313" key="8">
    <source>
        <dbReference type="Proteomes" id="UP000753802"/>
    </source>
</evidence>
<dbReference type="PANTHER" id="PTHR34183">
    <property type="entry name" value="ENDOLYTIC PEPTIDOGLYCAN TRANSGLYCOSYLASE RLPA"/>
    <property type="match status" value="1"/>
</dbReference>
<dbReference type="RefSeq" id="WP_161819028.1">
    <property type="nucleotide sequence ID" value="NZ_JAACJS010000015.1"/>
</dbReference>
<keyword evidence="1 3" id="KW-0456">Lyase</keyword>
<evidence type="ECO:0000313" key="7">
    <source>
        <dbReference type="EMBL" id="NCI50713.1"/>
    </source>
</evidence>
<feature type="domain" description="RlpA-like protein double-psi beta-barrel" evidence="6">
    <location>
        <begin position="51"/>
        <end position="140"/>
    </location>
</feature>
<evidence type="ECO:0000256" key="2">
    <source>
        <dbReference type="ARBA" id="ARBA00023316"/>
    </source>
</evidence>
<dbReference type="EMBL" id="JAACJS010000015">
    <property type="protein sequence ID" value="NCI50713.1"/>
    <property type="molecule type" value="Genomic_DNA"/>
</dbReference>
<dbReference type="NCBIfam" id="TIGR00413">
    <property type="entry name" value="rlpA"/>
    <property type="match status" value="2"/>
</dbReference>
<reference evidence="7 8" key="1">
    <citation type="submission" date="2020-01" db="EMBL/GenBank/DDBJ databases">
        <title>Genome analysis.</title>
        <authorList>
            <person name="Wu S."/>
            <person name="Wang G."/>
        </authorList>
    </citation>
    <scope>NUCLEOTIDE SEQUENCE [LARGE SCALE GENOMIC DNA]</scope>
    <source>
        <strain evidence="7 8">SYL130</strain>
    </source>
</reference>
<dbReference type="InterPro" id="IPR009009">
    <property type="entry name" value="RlpA-like_DPBB"/>
</dbReference>
<comment type="caution">
    <text evidence="7">The sequence shown here is derived from an EMBL/GenBank/DDBJ whole genome shotgun (WGS) entry which is preliminary data.</text>
</comment>
<dbReference type="PANTHER" id="PTHR34183:SF8">
    <property type="entry name" value="ENDOLYTIC PEPTIDOGLYCAN TRANSGLYCOSYLASE RLPA-RELATED"/>
    <property type="match status" value="1"/>
</dbReference>
<gene>
    <name evidence="3" type="primary">rlpA</name>
    <name evidence="7" type="ORF">GWC95_12315</name>
</gene>
<keyword evidence="2 3" id="KW-0961">Cell wall biogenesis/degradation</keyword>
<accession>A0ABW9ZXD8</accession>
<dbReference type="Pfam" id="PF03330">
    <property type="entry name" value="DPBB_1"/>
    <property type="match status" value="3"/>
</dbReference>
<comment type="function">
    <text evidence="3">Lytic transglycosylase with a strong preference for naked glycan strands that lack stem peptides.</text>
</comment>
<dbReference type="InterPro" id="IPR036908">
    <property type="entry name" value="RlpA-like_sf"/>
</dbReference>
<sequence>MMKKLICLIVFLSPVLVSFGQREGKAGRKDSAVVDTLRPEAFKVSGKPVSGNAGIYDLDFDGSKTASGEAFFNIRLTAASNDFDLNSWVKVTNPKNKKYTIVRINDRLSSRQKKKGIKINLSHEAAKELGIKNESTFKVKIELITINDSSFYENRVYPDLVKDSIPKTDSLTPNTFEPYGKAVNGIASFYSYNLDGSKTATGERYRNALLTAASNHFKLNTWVLVTNLKNKKSVIVRINDRMHPRMKRKGRVVDLSREAARQLDFMSNGLAKVKVQPIRFVFSPEVKEQLDSAKAAGDSVKTATDSTGKAMEDDDDSVTGIASFYSSNLDGTKTATGERYRNSKLSAASNHFDLNTWVRVTNLKNNKSVVLRINDRMHPRMKEKGRVVDLSRIAASKLGFIKSGLTRVKVEPVEKGTVN</sequence>
<keyword evidence="8" id="KW-1185">Reference proteome</keyword>
<evidence type="ECO:0000256" key="3">
    <source>
        <dbReference type="HAMAP-Rule" id="MF_02071"/>
    </source>
</evidence>
<dbReference type="Proteomes" id="UP000753802">
    <property type="component" value="Unassembled WGS sequence"/>
</dbReference>
<evidence type="ECO:0000259" key="6">
    <source>
        <dbReference type="Pfam" id="PF03330"/>
    </source>
</evidence>
<comment type="similarity">
    <text evidence="3 4">Belongs to the RlpA family.</text>
</comment>
<evidence type="ECO:0000256" key="5">
    <source>
        <dbReference type="SAM" id="MobiDB-lite"/>
    </source>
</evidence>
<evidence type="ECO:0000256" key="4">
    <source>
        <dbReference type="RuleBase" id="RU003495"/>
    </source>
</evidence>
<dbReference type="InterPro" id="IPR012997">
    <property type="entry name" value="RplA"/>
</dbReference>
<dbReference type="CDD" id="cd22268">
    <property type="entry name" value="DPBB_RlpA-like"/>
    <property type="match status" value="3"/>
</dbReference>
<dbReference type="InterPro" id="IPR034718">
    <property type="entry name" value="RlpA"/>
</dbReference>
<protein>
    <recommendedName>
        <fullName evidence="3">Probable endolytic peptidoglycan transglycosylase RlpA</fullName>
        <ecNumber evidence="3">4.2.2.-</ecNumber>
    </recommendedName>
</protein>
<dbReference type="SUPFAM" id="SSF50685">
    <property type="entry name" value="Barwin-like endoglucanases"/>
    <property type="match status" value="2"/>
</dbReference>